<comment type="caution">
    <text evidence="8">The sequence shown here is derived from an EMBL/GenBank/DDBJ whole genome shotgun (WGS) entry which is preliminary data.</text>
</comment>
<evidence type="ECO:0000256" key="2">
    <source>
        <dbReference type="ARBA" id="ARBA00022723"/>
    </source>
</evidence>
<name>A0A3P1SNT6_9GAMM</name>
<gene>
    <name evidence="8" type="ORF">EHS89_12695</name>
</gene>
<reference evidence="8 9" key="1">
    <citation type="submission" date="2018-11" db="EMBL/GenBank/DDBJ databases">
        <title>The draft genome sequence of Amphritea balenae JAMM 1525T.</title>
        <authorList>
            <person name="Fang Z."/>
            <person name="Zhang Y."/>
            <person name="Han X."/>
        </authorList>
    </citation>
    <scope>NUCLEOTIDE SEQUENCE [LARGE SCALE GENOMIC DNA]</scope>
    <source>
        <strain evidence="8 9">JAMM 1525</strain>
    </source>
</reference>
<evidence type="ECO:0000256" key="1">
    <source>
        <dbReference type="ARBA" id="ARBA00001961"/>
    </source>
</evidence>
<keyword evidence="9" id="KW-1185">Reference proteome</keyword>
<dbReference type="PANTHER" id="PTHR12907">
    <property type="entry name" value="EGL NINE HOMOLOG-RELATED"/>
    <property type="match status" value="1"/>
</dbReference>
<dbReference type="InterPro" id="IPR005123">
    <property type="entry name" value="Oxoglu/Fe-dep_dioxygenase_dom"/>
</dbReference>
<dbReference type="GO" id="GO:0008198">
    <property type="term" value="F:ferrous iron binding"/>
    <property type="evidence" value="ECO:0007669"/>
    <property type="project" value="TreeGrafter"/>
</dbReference>
<dbReference type="AlphaFoldDB" id="A0A3P1SNT6"/>
<dbReference type="InterPro" id="IPR006620">
    <property type="entry name" value="Pro_4_hyd_alph"/>
</dbReference>
<evidence type="ECO:0000256" key="5">
    <source>
        <dbReference type="ARBA" id="ARBA00023002"/>
    </source>
</evidence>
<dbReference type="PROSITE" id="PS51471">
    <property type="entry name" value="FE2OG_OXY"/>
    <property type="match status" value="1"/>
</dbReference>
<keyword evidence="5" id="KW-0560">Oxidoreductase</keyword>
<comment type="cofactor">
    <cofactor evidence="1">
        <name>L-ascorbate</name>
        <dbReference type="ChEBI" id="CHEBI:38290"/>
    </cofactor>
</comment>
<dbReference type="SMART" id="SM00702">
    <property type="entry name" value="P4Hc"/>
    <property type="match status" value="1"/>
</dbReference>
<evidence type="ECO:0000313" key="8">
    <source>
        <dbReference type="EMBL" id="RRC98679.1"/>
    </source>
</evidence>
<dbReference type="GO" id="GO:0031543">
    <property type="term" value="F:peptidyl-proline dioxygenase activity"/>
    <property type="evidence" value="ECO:0007669"/>
    <property type="project" value="TreeGrafter"/>
</dbReference>
<dbReference type="InterPro" id="IPR051559">
    <property type="entry name" value="HIF_prolyl_hydroxylases"/>
</dbReference>
<proteinExistence type="predicted"/>
<dbReference type="GO" id="GO:0071456">
    <property type="term" value="P:cellular response to hypoxia"/>
    <property type="evidence" value="ECO:0007669"/>
    <property type="project" value="TreeGrafter"/>
</dbReference>
<protein>
    <submittedName>
        <fullName evidence="8">2OG-Fe(II) oxygenase</fullName>
    </submittedName>
</protein>
<evidence type="ECO:0000259" key="7">
    <source>
        <dbReference type="PROSITE" id="PS51471"/>
    </source>
</evidence>
<accession>A0A3P1SNT6</accession>
<feature type="domain" description="Fe2OG dioxygenase" evidence="7">
    <location>
        <begin position="96"/>
        <end position="198"/>
    </location>
</feature>
<dbReference type="Gene3D" id="2.60.120.620">
    <property type="entry name" value="q2cbj1_9rhob like domain"/>
    <property type="match status" value="1"/>
</dbReference>
<organism evidence="8 9">
    <name type="scientific">Amphritea balenae</name>
    <dbReference type="NCBI Taxonomy" id="452629"/>
    <lineage>
        <taxon>Bacteria</taxon>
        <taxon>Pseudomonadati</taxon>
        <taxon>Pseudomonadota</taxon>
        <taxon>Gammaproteobacteria</taxon>
        <taxon>Oceanospirillales</taxon>
        <taxon>Oceanospirillaceae</taxon>
        <taxon>Amphritea</taxon>
    </lineage>
</organism>
<evidence type="ECO:0000313" key="9">
    <source>
        <dbReference type="Proteomes" id="UP000267535"/>
    </source>
</evidence>
<evidence type="ECO:0000256" key="3">
    <source>
        <dbReference type="ARBA" id="ARBA00022896"/>
    </source>
</evidence>
<keyword evidence="4" id="KW-0223">Dioxygenase</keyword>
<evidence type="ECO:0000256" key="4">
    <source>
        <dbReference type="ARBA" id="ARBA00022964"/>
    </source>
</evidence>
<dbReference type="PANTHER" id="PTHR12907:SF26">
    <property type="entry name" value="HIF PROLYL HYDROXYLASE, ISOFORM C"/>
    <property type="match status" value="1"/>
</dbReference>
<keyword evidence="2" id="KW-0479">Metal-binding</keyword>
<dbReference type="OrthoDB" id="9783171at2"/>
<dbReference type="Proteomes" id="UP000267535">
    <property type="component" value="Unassembled WGS sequence"/>
</dbReference>
<dbReference type="EMBL" id="RQXV01000007">
    <property type="protein sequence ID" value="RRC98679.1"/>
    <property type="molecule type" value="Genomic_DNA"/>
</dbReference>
<keyword evidence="3" id="KW-0847">Vitamin C</keyword>
<dbReference type="Pfam" id="PF13640">
    <property type="entry name" value="2OG-FeII_Oxy_3"/>
    <property type="match status" value="1"/>
</dbReference>
<evidence type="ECO:0000256" key="6">
    <source>
        <dbReference type="ARBA" id="ARBA00023004"/>
    </source>
</evidence>
<keyword evidence="6" id="KW-0408">Iron</keyword>
<sequence>MPSSEMFDQIAEQVYAQGYCILPKALPDELAQALATEVRSLPQSSFSRAGIGRQEDHLMTEVIRRDEIHWIDNSTAAGSAWLNWTAQLQQAMNRRLFLGLFSFESHYAHYSEGDFYKKHLDAFRGQQNRMLTVVTYLNPEWGDEDGGELLIYPEQGENPLHKVKPAFGTLVIFLSEEFPHEVLPAHTDRYSIAGWYRINSSDSQRIDPAE</sequence>
<dbReference type="GO" id="GO:0031418">
    <property type="term" value="F:L-ascorbic acid binding"/>
    <property type="evidence" value="ECO:0007669"/>
    <property type="project" value="UniProtKB-KW"/>
</dbReference>
<dbReference type="InterPro" id="IPR044862">
    <property type="entry name" value="Pro_4_hyd_alph_FE2OG_OXY"/>
</dbReference>